<keyword evidence="1" id="KW-0472">Membrane</keyword>
<keyword evidence="1" id="KW-1133">Transmembrane helix</keyword>
<evidence type="ECO:0000313" key="2">
    <source>
        <dbReference type="EMBL" id="KAK6511350.1"/>
    </source>
</evidence>
<dbReference type="AlphaFoldDB" id="A0AAV9WM38"/>
<evidence type="ECO:0008006" key="4">
    <source>
        <dbReference type="Google" id="ProtNLM"/>
    </source>
</evidence>
<dbReference type="Proteomes" id="UP001370758">
    <property type="component" value="Unassembled WGS sequence"/>
</dbReference>
<name>A0AAV9WM38_9PEZI</name>
<reference evidence="2 3" key="1">
    <citation type="submission" date="2023-08" db="EMBL/GenBank/DDBJ databases">
        <authorList>
            <person name="Palmer J.M."/>
        </authorList>
    </citation>
    <scope>NUCLEOTIDE SEQUENCE [LARGE SCALE GENOMIC DNA]</scope>
    <source>
        <strain evidence="2 3">TWF481</strain>
    </source>
</reference>
<sequence>MSSRGGSESNHSDTFKKDEGAKWFGLVTKARSGGRVSVIVETPRLAKLVESSVHAFEDSPGLQFPSITSFVGFTGAGKSVLIRSLIYHSAKDGTFSSFDAPVPGARSGEGLLLSTTGEVNLYAEPSTFGTKSPIFFADCKGIMGSEPLASRYQNSWAKLGRKYRIQISMDRRTVVKKIYPRFLYIFSDVVCYVTKDHRSWADTAVRLLEWSSAGAQTTINQYTLPALIIILNAPIVENSDWVSDDQDAVTRDFFRVIENELEANDNLTGLASKYGDTSMLELFKRSYSSVHVHYIPLQGNGRLGNVDVVYKQTERLLARIKSDTARVQKNRAGSLTRFDNKQLSTIADLAFKHLATGSAEPFDFGRCRQHAGVLETLDSHFGEYLRHCFKSNIRLGLGACVSALGSAIFMNALLAKDEGKYNTLMLGSLIL</sequence>
<proteinExistence type="predicted"/>
<gene>
    <name evidence="2" type="ORF">TWF481_000270</name>
</gene>
<feature type="transmembrane region" description="Helical" evidence="1">
    <location>
        <begin position="395"/>
        <end position="415"/>
    </location>
</feature>
<evidence type="ECO:0000313" key="3">
    <source>
        <dbReference type="Proteomes" id="UP001370758"/>
    </source>
</evidence>
<comment type="caution">
    <text evidence="2">The sequence shown here is derived from an EMBL/GenBank/DDBJ whole genome shotgun (WGS) entry which is preliminary data.</text>
</comment>
<protein>
    <recommendedName>
        <fullName evidence="4">G domain-containing protein</fullName>
    </recommendedName>
</protein>
<keyword evidence="3" id="KW-1185">Reference proteome</keyword>
<keyword evidence="1" id="KW-0812">Transmembrane</keyword>
<accession>A0AAV9WM38</accession>
<dbReference type="EMBL" id="JAVHJL010000001">
    <property type="protein sequence ID" value="KAK6511350.1"/>
    <property type="molecule type" value="Genomic_DNA"/>
</dbReference>
<evidence type="ECO:0000256" key="1">
    <source>
        <dbReference type="SAM" id="Phobius"/>
    </source>
</evidence>
<organism evidence="2 3">
    <name type="scientific">Arthrobotrys musiformis</name>
    <dbReference type="NCBI Taxonomy" id="47236"/>
    <lineage>
        <taxon>Eukaryota</taxon>
        <taxon>Fungi</taxon>
        <taxon>Dikarya</taxon>
        <taxon>Ascomycota</taxon>
        <taxon>Pezizomycotina</taxon>
        <taxon>Orbiliomycetes</taxon>
        <taxon>Orbiliales</taxon>
        <taxon>Orbiliaceae</taxon>
        <taxon>Arthrobotrys</taxon>
    </lineage>
</organism>